<evidence type="ECO:0000256" key="4">
    <source>
        <dbReference type="ARBA" id="ARBA00023001"/>
    </source>
</evidence>
<comment type="catalytic activity">
    <reaction evidence="1">
        <text>Endohydrolysis of (1-&gt;4)-beta-D-glucosidic linkages in cellulose, lichenin and cereal beta-D-glucans.</text>
        <dbReference type="EC" id="3.2.1.4"/>
    </reaction>
</comment>
<feature type="signal peptide" evidence="10">
    <location>
        <begin position="1"/>
        <end position="18"/>
    </location>
</feature>
<keyword evidence="10" id="KW-0732">Signal</keyword>
<evidence type="ECO:0000256" key="2">
    <source>
        <dbReference type="ARBA" id="ARBA00006044"/>
    </source>
</evidence>
<dbReference type="OrthoDB" id="412382at2759"/>
<comment type="caution">
    <text evidence="11">The sequence shown here is derived from an EMBL/GenBank/DDBJ whole genome shotgun (WGS) entry which is preliminary data.</text>
</comment>
<proteinExistence type="inferred from homology"/>
<evidence type="ECO:0000256" key="10">
    <source>
        <dbReference type="SAM" id="SignalP"/>
    </source>
</evidence>
<dbReference type="Pfam" id="PF00840">
    <property type="entry name" value="Glyco_hydro_7"/>
    <property type="match status" value="1"/>
</dbReference>
<dbReference type="SUPFAM" id="SSF49899">
    <property type="entry name" value="Concanavalin A-like lectins/glucanases"/>
    <property type="match status" value="1"/>
</dbReference>
<protein>
    <recommendedName>
        <fullName evidence="9">Glucanase</fullName>
        <ecNumber evidence="9">3.2.1.-</ecNumber>
    </recommendedName>
</protein>
<dbReference type="GeneID" id="55966896"/>
<evidence type="ECO:0000313" key="11">
    <source>
        <dbReference type="EMBL" id="KAF4126929.1"/>
    </source>
</evidence>
<keyword evidence="3 9" id="KW-0378">Hydrolase</keyword>
<dbReference type="Gene3D" id="2.70.100.10">
    <property type="entry name" value="Glycoside hydrolase, family 7, domain"/>
    <property type="match status" value="1"/>
</dbReference>
<gene>
    <name evidence="11" type="ORF">GMORB2_0666</name>
</gene>
<keyword evidence="8 9" id="KW-0624">Polysaccharide degradation</keyword>
<keyword evidence="6" id="KW-0119">Carbohydrate metabolism</keyword>
<organism evidence="11 12">
    <name type="scientific">Geosmithia morbida</name>
    <dbReference type="NCBI Taxonomy" id="1094350"/>
    <lineage>
        <taxon>Eukaryota</taxon>
        <taxon>Fungi</taxon>
        <taxon>Dikarya</taxon>
        <taxon>Ascomycota</taxon>
        <taxon>Pezizomycotina</taxon>
        <taxon>Sordariomycetes</taxon>
        <taxon>Hypocreomycetidae</taxon>
        <taxon>Hypocreales</taxon>
        <taxon>Bionectriaceae</taxon>
        <taxon>Geosmithia</taxon>
    </lineage>
</organism>
<accession>A0A9P4Z593</accession>
<dbReference type="CDD" id="cd07999">
    <property type="entry name" value="GH7_CBH_EG"/>
    <property type="match status" value="1"/>
</dbReference>
<evidence type="ECO:0000313" key="12">
    <source>
        <dbReference type="Proteomes" id="UP000749293"/>
    </source>
</evidence>
<dbReference type="PANTHER" id="PTHR33753:SF1">
    <property type="entry name" value="ENDO-BETA-1,4-GLUCANASE CELB"/>
    <property type="match status" value="1"/>
</dbReference>
<dbReference type="GO" id="GO:0008810">
    <property type="term" value="F:cellulase activity"/>
    <property type="evidence" value="ECO:0007669"/>
    <property type="project" value="UniProtKB-EC"/>
</dbReference>
<sequence>MRSVTGLTGAALISIAAAQHIGKNPELHPKLSTWECSWQDGCREKKTSVVLDALAHPVRQVDHPQYNCGDWGSKPNETACPDEKTCHDNCVMEGISDYEQVGVTTDGSSIRLDMLSDNGTLYNPRVYLLSEGETEYEMLSLAGKEFTFDVDVSKLPCGMNGAVYLSEMPSDGGMGGLNEAGAYYGTGYCDAQCYTTPFISGKPNIKGRGACCNEMDIWEANSRASNIASHPCNRTGLFECEGDECGKQGSCDKIGCTYNPYKLGNRDSYGRGWRKALDTTRPFTVISQYPLNDDGSLHSYRRSYIQDGRFIPMGEVRFDNLPKVNYLTEELCEATKADKYLDLGGHKAMGEAMDRGMVLALSIWWDDQDHLQWLDGAPSGPCNETEGMPENIRKNHPGTEVTFRNIRWGDLGSTFSLGLGNCTVRDGGDEANLPLVSVPDRRRGVRQVEHGRHVHEHVHGHAHGHVHGIGHAHGHAHDLFRAPSGLL</sequence>
<dbReference type="PANTHER" id="PTHR33753">
    <property type="entry name" value="1,4-BETA-D-GLUCAN CELLOBIOHYDROLASE B"/>
    <property type="match status" value="1"/>
</dbReference>
<dbReference type="AlphaFoldDB" id="A0A9P4Z593"/>
<evidence type="ECO:0000256" key="6">
    <source>
        <dbReference type="ARBA" id="ARBA00023277"/>
    </source>
</evidence>
<dbReference type="EC" id="3.2.1.-" evidence="9"/>
<comment type="similarity">
    <text evidence="2 9">Belongs to the glycosyl hydrolase 7 (cellulase C) family.</text>
</comment>
<dbReference type="EMBL" id="JAANYQ010000001">
    <property type="protein sequence ID" value="KAF4126929.1"/>
    <property type="molecule type" value="Genomic_DNA"/>
</dbReference>
<keyword evidence="5" id="KW-0325">Glycoprotein</keyword>
<dbReference type="GO" id="GO:0030245">
    <property type="term" value="P:cellulose catabolic process"/>
    <property type="evidence" value="ECO:0007669"/>
    <property type="project" value="UniProtKB-KW"/>
</dbReference>
<evidence type="ECO:0000256" key="7">
    <source>
        <dbReference type="ARBA" id="ARBA00023295"/>
    </source>
</evidence>
<evidence type="ECO:0000256" key="1">
    <source>
        <dbReference type="ARBA" id="ARBA00000966"/>
    </source>
</evidence>
<reference evidence="11" key="1">
    <citation type="submission" date="2020-03" db="EMBL/GenBank/DDBJ databases">
        <title>Site-based positive gene gene selection in Geosmithia morbida across the United States reveals a broad range of putative effectors and factors for local host and environmental adapation.</title>
        <authorList>
            <person name="Onufrak A."/>
            <person name="Murdoch R.W."/>
            <person name="Gazis R."/>
            <person name="Huff M."/>
            <person name="Staton M."/>
            <person name="Klingeman W."/>
            <person name="Hadziabdic D."/>
        </authorList>
    </citation>
    <scope>NUCLEOTIDE SEQUENCE</scope>
    <source>
        <strain evidence="11">1262</strain>
    </source>
</reference>
<dbReference type="Proteomes" id="UP000749293">
    <property type="component" value="Unassembled WGS sequence"/>
</dbReference>
<keyword evidence="4 9" id="KW-0136">Cellulose degradation</keyword>
<dbReference type="PRINTS" id="PR00734">
    <property type="entry name" value="GLHYDRLASE7"/>
</dbReference>
<feature type="chain" id="PRO_5040209056" description="Glucanase" evidence="10">
    <location>
        <begin position="19"/>
        <end position="487"/>
    </location>
</feature>
<evidence type="ECO:0000256" key="9">
    <source>
        <dbReference type="RuleBase" id="RU361164"/>
    </source>
</evidence>
<keyword evidence="7 9" id="KW-0326">Glycosidase</keyword>
<dbReference type="RefSeq" id="XP_035325581.1">
    <property type="nucleotide sequence ID" value="XM_035462651.1"/>
</dbReference>
<evidence type="ECO:0000256" key="8">
    <source>
        <dbReference type="ARBA" id="ARBA00023326"/>
    </source>
</evidence>
<dbReference type="InterPro" id="IPR001722">
    <property type="entry name" value="Glyco_hydro_7"/>
</dbReference>
<dbReference type="InterPro" id="IPR013320">
    <property type="entry name" value="ConA-like_dom_sf"/>
</dbReference>
<dbReference type="InterPro" id="IPR037019">
    <property type="entry name" value="Glyco_hydro_7_sf"/>
</dbReference>
<evidence type="ECO:0000256" key="3">
    <source>
        <dbReference type="ARBA" id="ARBA00022801"/>
    </source>
</evidence>
<keyword evidence="12" id="KW-1185">Reference proteome</keyword>
<evidence type="ECO:0000256" key="5">
    <source>
        <dbReference type="ARBA" id="ARBA00023180"/>
    </source>
</evidence>
<name>A0A9P4Z593_9HYPO</name>